<keyword evidence="1" id="KW-0812">Transmembrane</keyword>
<accession>A0A1A9VUD1</accession>
<dbReference type="VEuPathDB" id="VectorBase:GAUT047960"/>
<keyword evidence="1" id="KW-0472">Membrane</keyword>
<protein>
    <submittedName>
        <fullName evidence="2">Uncharacterized protein</fullName>
    </submittedName>
</protein>
<dbReference type="EnsemblMetazoa" id="GAUT047960-RA">
    <property type="protein sequence ID" value="GAUT047960-PA"/>
    <property type="gene ID" value="GAUT047960"/>
</dbReference>
<evidence type="ECO:0000313" key="3">
    <source>
        <dbReference type="Proteomes" id="UP000078200"/>
    </source>
</evidence>
<proteinExistence type="predicted"/>
<sequence length="109" mass="13023">MNSARNLKKNLDRTKPHELRKNRFFLNELLKSLLQFQHKDEHEADNNEHMFTSHPVGEHMQLVIFNKKYNYHVGSVKLLDEIFGEIFSCKLISIVVVCILHLYHYLFLN</sequence>
<organism evidence="2 3">
    <name type="scientific">Glossina austeni</name>
    <name type="common">Savannah tsetse fly</name>
    <dbReference type="NCBI Taxonomy" id="7395"/>
    <lineage>
        <taxon>Eukaryota</taxon>
        <taxon>Metazoa</taxon>
        <taxon>Ecdysozoa</taxon>
        <taxon>Arthropoda</taxon>
        <taxon>Hexapoda</taxon>
        <taxon>Insecta</taxon>
        <taxon>Pterygota</taxon>
        <taxon>Neoptera</taxon>
        <taxon>Endopterygota</taxon>
        <taxon>Diptera</taxon>
        <taxon>Brachycera</taxon>
        <taxon>Muscomorpha</taxon>
        <taxon>Hippoboscoidea</taxon>
        <taxon>Glossinidae</taxon>
        <taxon>Glossina</taxon>
    </lineage>
</organism>
<evidence type="ECO:0000313" key="2">
    <source>
        <dbReference type="EnsemblMetazoa" id="GAUT047960-PA"/>
    </source>
</evidence>
<reference evidence="2" key="1">
    <citation type="submission" date="2020-05" db="UniProtKB">
        <authorList>
            <consortium name="EnsemblMetazoa"/>
        </authorList>
    </citation>
    <scope>IDENTIFICATION</scope>
    <source>
        <strain evidence="2">TTRI</strain>
    </source>
</reference>
<evidence type="ECO:0000256" key="1">
    <source>
        <dbReference type="SAM" id="Phobius"/>
    </source>
</evidence>
<keyword evidence="3" id="KW-1185">Reference proteome</keyword>
<keyword evidence="1" id="KW-1133">Transmembrane helix</keyword>
<dbReference type="Proteomes" id="UP000078200">
    <property type="component" value="Unassembled WGS sequence"/>
</dbReference>
<name>A0A1A9VUD1_GLOAU</name>
<feature type="transmembrane region" description="Helical" evidence="1">
    <location>
        <begin position="87"/>
        <end position="106"/>
    </location>
</feature>
<dbReference type="AlphaFoldDB" id="A0A1A9VUD1"/>